<accession>A0AA39QTP3</accession>
<dbReference type="EC" id="2.7.1.82" evidence="3"/>
<dbReference type="SUPFAM" id="SSF56112">
    <property type="entry name" value="Protein kinase-like (PK-like)"/>
    <property type="match status" value="1"/>
</dbReference>
<comment type="caution">
    <text evidence="5">The sequence shown here is derived from an EMBL/GenBank/DDBJ whole genome shotgun (WGS) entry which is preliminary data.</text>
</comment>
<evidence type="ECO:0000256" key="3">
    <source>
        <dbReference type="ARBA" id="ARBA00038874"/>
    </source>
</evidence>
<feature type="region of interest" description="Disordered" evidence="4">
    <location>
        <begin position="394"/>
        <end position="415"/>
    </location>
</feature>
<protein>
    <recommendedName>
        <fullName evidence="3">ethanolamine kinase</fullName>
        <ecNumber evidence="3">2.7.1.82</ecNumber>
    </recommendedName>
</protein>
<dbReference type="AlphaFoldDB" id="A0AA39QTP3"/>
<dbReference type="GO" id="GO:0005737">
    <property type="term" value="C:cytoplasm"/>
    <property type="evidence" value="ECO:0007669"/>
    <property type="project" value="TreeGrafter"/>
</dbReference>
<evidence type="ECO:0000313" key="5">
    <source>
        <dbReference type="EMBL" id="KAK0507724.1"/>
    </source>
</evidence>
<dbReference type="EMBL" id="JAFEKC020000022">
    <property type="protein sequence ID" value="KAK0507724.1"/>
    <property type="molecule type" value="Genomic_DNA"/>
</dbReference>
<gene>
    <name evidence="5" type="ORF">JMJ35_009613</name>
</gene>
<name>A0AA39QTP3_9LECA</name>
<comment type="pathway">
    <text evidence="1">Phospholipid metabolism; phosphatidylethanolamine biosynthesis; phosphatidylethanolamine from ethanolamine: step 1/3.</text>
</comment>
<sequence length="415" mass="47738">MGTYFSITAKAAAGRVRRIPLSYDFVKGDASALDLVFMLYPNWKADHGQVNIVRFTGGIMNTLLKLTKQEPKCSERENDKEAVLLRAYGKDSDILVDREMEITTHELLAEKGLAAPLLARFENGLLYKFSPGQVCTTHDLLREPVWRAVAARLGEWHATLPLPSIDAVQDLRSDGSNNGKSSDSITSHFRSINIWTVLQKWTSALPTRDDKEKDRKVTLQKELKRLFSELYREDQEHENYVLGHCDLLSANILIQSGIETDNNKMPGTDCLKGKVYFIDYEYAVPCPPAFDLANHFSEWGGFECDYNMLPTRTTRRAFVEEYLQSFSQHRPAERATEAQAEELLLEVDRFRGIPGFYWGVQSLIQSTISSVEFDWVDYADLRLQEFWDWREKQDRSRGGEGKKMSLRERRWAQEE</sequence>
<reference evidence="5" key="1">
    <citation type="submission" date="2023-03" db="EMBL/GenBank/DDBJ databases">
        <title>Complete genome of Cladonia borealis.</title>
        <authorList>
            <person name="Park H."/>
        </authorList>
    </citation>
    <scope>NUCLEOTIDE SEQUENCE</scope>
    <source>
        <strain evidence="5">ANT050790</strain>
    </source>
</reference>
<evidence type="ECO:0000256" key="2">
    <source>
        <dbReference type="ARBA" id="ARBA00038211"/>
    </source>
</evidence>
<comment type="similarity">
    <text evidence="2">Belongs to the choline/ethanolamine kinase family.</text>
</comment>
<dbReference type="CDD" id="cd05157">
    <property type="entry name" value="ETNK_euk"/>
    <property type="match status" value="1"/>
</dbReference>
<dbReference type="PANTHER" id="PTHR22603:SF66">
    <property type="entry name" value="ETHANOLAMINE KINASE"/>
    <property type="match status" value="1"/>
</dbReference>
<evidence type="ECO:0000256" key="4">
    <source>
        <dbReference type="SAM" id="MobiDB-lite"/>
    </source>
</evidence>
<dbReference type="Proteomes" id="UP001166286">
    <property type="component" value="Unassembled WGS sequence"/>
</dbReference>
<dbReference type="GO" id="GO:0004305">
    <property type="term" value="F:ethanolamine kinase activity"/>
    <property type="evidence" value="ECO:0007669"/>
    <property type="project" value="UniProtKB-EC"/>
</dbReference>
<proteinExistence type="inferred from homology"/>
<keyword evidence="6" id="KW-1185">Reference proteome</keyword>
<dbReference type="GO" id="GO:0006646">
    <property type="term" value="P:phosphatidylethanolamine biosynthetic process"/>
    <property type="evidence" value="ECO:0007669"/>
    <property type="project" value="TreeGrafter"/>
</dbReference>
<dbReference type="PANTHER" id="PTHR22603">
    <property type="entry name" value="CHOLINE/ETHANOALAMINE KINASE"/>
    <property type="match status" value="1"/>
</dbReference>
<dbReference type="Gene3D" id="3.90.1200.10">
    <property type="match status" value="1"/>
</dbReference>
<evidence type="ECO:0000256" key="1">
    <source>
        <dbReference type="ARBA" id="ARBA00037883"/>
    </source>
</evidence>
<evidence type="ECO:0000313" key="6">
    <source>
        <dbReference type="Proteomes" id="UP001166286"/>
    </source>
</evidence>
<dbReference type="Pfam" id="PF01633">
    <property type="entry name" value="Choline_kinase"/>
    <property type="match status" value="1"/>
</dbReference>
<organism evidence="5 6">
    <name type="scientific">Cladonia borealis</name>
    <dbReference type="NCBI Taxonomy" id="184061"/>
    <lineage>
        <taxon>Eukaryota</taxon>
        <taxon>Fungi</taxon>
        <taxon>Dikarya</taxon>
        <taxon>Ascomycota</taxon>
        <taxon>Pezizomycotina</taxon>
        <taxon>Lecanoromycetes</taxon>
        <taxon>OSLEUM clade</taxon>
        <taxon>Lecanoromycetidae</taxon>
        <taxon>Lecanorales</taxon>
        <taxon>Lecanorineae</taxon>
        <taxon>Cladoniaceae</taxon>
        <taxon>Cladonia</taxon>
    </lineage>
</organism>
<dbReference type="InterPro" id="IPR011009">
    <property type="entry name" value="Kinase-like_dom_sf"/>
</dbReference>